<evidence type="ECO:0000256" key="6">
    <source>
        <dbReference type="ARBA" id="ARBA00023136"/>
    </source>
</evidence>
<keyword evidence="3" id="KW-0547">Nucleotide-binding</keyword>
<dbReference type="InterPro" id="IPR036640">
    <property type="entry name" value="ABC1_TM_sf"/>
</dbReference>
<dbReference type="PROSITE" id="PS50893">
    <property type="entry name" value="ABC_TRANSPORTER_2"/>
    <property type="match status" value="2"/>
</dbReference>
<feature type="transmembrane region" description="Helical" evidence="8">
    <location>
        <begin position="282"/>
        <end position="303"/>
    </location>
</feature>
<dbReference type="AlphaFoldDB" id="A0A7W9N0B0"/>
<feature type="domain" description="ABC transmembrane type-1" evidence="10">
    <location>
        <begin position="675"/>
        <end position="919"/>
    </location>
</feature>
<evidence type="ECO:0000313" key="11">
    <source>
        <dbReference type="EMBL" id="MBB5847981.1"/>
    </source>
</evidence>
<dbReference type="SMART" id="SM00382">
    <property type="entry name" value="AAA"/>
    <property type="match status" value="2"/>
</dbReference>
<dbReference type="CDD" id="cd18584">
    <property type="entry name" value="ABC_6TM_AarD_CydD"/>
    <property type="match status" value="1"/>
</dbReference>
<evidence type="ECO:0000256" key="3">
    <source>
        <dbReference type="ARBA" id="ARBA00022741"/>
    </source>
</evidence>
<keyword evidence="4 11" id="KW-0067">ATP-binding</keyword>
<keyword evidence="5 8" id="KW-1133">Transmembrane helix</keyword>
<dbReference type="EMBL" id="JACHMW010000001">
    <property type="protein sequence ID" value="MBB5847981.1"/>
    <property type="molecule type" value="Genomic_DNA"/>
</dbReference>
<evidence type="ECO:0000259" key="9">
    <source>
        <dbReference type="PROSITE" id="PS50893"/>
    </source>
</evidence>
<accession>A0A7W9N0B0</accession>
<dbReference type="GO" id="GO:0140359">
    <property type="term" value="F:ABC-type transporter activity"/>
    <property type="evidence" value="ECO:0007669"/>
    <property type="project" value="InterPro"/>
</dbReference>
<dbReference type="Gene3D" id="1.20.1560.10">
    <property type="entry name" value="ABC transporter type 1, transmembrane domain"/>
    <property type="match status" value="2"/>
</dbReference>
<feature type="transmembrane region" description="Helical" evidence="8">
    <location>
        <begin position="170"/>
        <end position="188"/>
    </location>
</feature>
<evidence type="ECO:0000256" key="7">
    <source>
        <dbReference type="SAM" id="MobiDB-lite"/>
    </source>
</evidence>
<dbReference type="GO" id="GO:0005524">
    <property type="term" value="F:ATP binding"/>
    <property type="evidence" value="ECO:0007669"/>
    <property type="project" value="UniProtKB-KW"/>
</dbReference>
<feature type="transmembrane region" description="Helical" evidence="8">
    <location>
        <begin position="674"/>
        <end position="702"/>
    </location>
</feature>
<feature type="domain" description="ABC transmembrane type-1" evidence="10">
    <location>
        <begin position="33"/>
        <end position="338"/>
    </location>
</feature>
<feature type="compositionally biased region" description="Polar residues" evidence="7">
    <location>
        <begin position="988"/>
        <end position="997"/>
    </location>
</feature>
<evidence type="ECO:0000256" key="4">
    <source>
        <dbReference type="ARBA" id="ARBA00022840"/>
    </source>
</evidence>
<dbReference type="InterPro" id="IPR027417">
    <property type="entry name" value="P-loop_NTPase"/>
</dbReference>
<evidence type="ECO:0000256" key="5">
    <source>
        <dbReference type="ARBA" id="ARBA00022989"/>
    </source>
</evidence>
<gene>
    <name evidence="11" type="ORF">HDA33_000545</name>
</gene>
<feature type="transmembrane region" description="Helical" evidence="8">
    <location>
        <begin position="789"/>
        <end position="810"/>
    </location>
</feature>
<evidence type="ECO:0000256" key="8">
    <source>
        <dbReference type="SAM" id="Phobius"/>
    </source>
</evidence>
<feature type="domain" description="ABC transporter" evidence="9">
    <location>
        <begin position="383"/>
        <end position="609"/>
    </location>
</feature>
<feature type="transmembrane region" description="Helical" evidence="8">
    <location>
        <begin position="29"/>
        <end position="51"/>
    </location>
</feature>
<dbReference type="InterPro" id="IPR011527">
    <property type="entry name" value="ABC1_TM_dom"/>
</dbReference>
<dbReference type="SUPFAM" id="SSF90123">
    <property type="entry name" value="ABC transporter transmembrane region"/>
    <property type="match status" value="2"/>
</dbReference>
<feature type="transmembrane region" description="Helical" evidence="8">
    <location>
        <begin position="892"/>
        <end position="916"/>
    </location>
</feature>
<dbReference type="GO" id="GO:0005886">
    <property type="term" value="C:plasma membrane"/>
    <property type="evidence" value="ECO:0007669"/>
    <property type="project" value="UniProtKB-SubCell"/>
</dbReference>
<feature type="transmembrane region" description="Helical" evidence="8">
    <location>
        <begin position="816"/>
        <end position="836"/>
    </location>
</feature>
<dbReference type="NCBIfam" id="TIGR02868">
    <property type="entry name" value="CydC"/>
    <property type="match status" value="1"/>
</dbReference>
<dbReference type="PANTHER" id="PTHR24221">
    <property type="entry name" value="ATP-BINDING CASSETTE SUB-FAMILY B"/>
    <property type="match status" value="1"/>
</dbReference>
<dbReference type="GO" id="GO:0016887">
    <property type="term" value="F:ATP hydrolysis activity"/>
    <property type="evidence" value="ECO:0007669"/>
    <property type="project" value="InterPro"/>
</dbReference>
<dbReference type="InterPro" id="IPR003439">
    <property type="entry name" value="ABC_transporter-like_ATP-bd"/>
</dbReference>
<evidence type="ECO:0000256" key="1">
    <source>
        <dbReference type="ARBA" id="ARBA00004651"/>
    </source>
</evidence>
<dbReference type="SUPFAM" id="SSF52540">
    <property type="entry name" value="P-loop containing nucleoside triphosphate hydrolases"/>
    <property type="match status" value="2"/>
</dbReference>
<evidence type="ECO:0000313" key="12">
    <source>
        <dbReference type="Proteomes" id="UP000567246"/>
    </source>
</evidence>
<dbReference type="GO" id="GO:0034775">
    <property type="term" value="P:glutathione transmembrane transport"/>
    <property type="evidence" value="ECO:0007669"/>
    <property type="project" value="InterPro"/>
</dbReference>
<dbReference type="Proteomes" id="UP000567246">
    <property type="component" value="Unassembled WGS sequence"/>
</dbReference>
<dbReference type="PANTHER" id="PTHR24221:SF654">
    <property type="entry name" value="ATP-BINDING CASSETTE SUB-FAMILY B MEMBER 6"/>
    <property type="match status" value="1"/>
</dbReference>
<feature type="transmembrane region" description="Helical" evidence="8">
    <location>
        <begin position="88"/>
        <end position="111"/>
    </location>
</feature>
<organism evidence="11 12">
    <name type="scientific">Micrococcus endophyticus</name>
    <dbReference type="NCBI Taxonomy" id="455343"/>
    <lineage>
        <taxon>Bacteria</taxon>
        <taxon>Bacillati</taxon>
        <taxon>Actinomycetota</taxon>
        <taxon>Actinomycetes</taxon>
        <taxon>Micrococcales</taxon>
        <taxon>Micrococcaceae</taxon>
        <taxon>Micrococcus</taxon>
    </lineage>
</organism>
<feature type="domain" description="ABC transporter" evidence="9">
    <location>
        <begin position="1012"/>
        <end position="1242"/>
    </location>
</feature>
<dbReference type="InterPro" id="IPR003593">
    <property type="entry name" value="AAA+_ATPase"/>
</dbReference>
<dbReference type="GO" id="GO:0045454">
    <property type="term" value="P:cell redox homeostasis"/>
    <property type="evidence" value="ECO:0007669"/>
    <property type="project" value="InterPro"/>
</dbReference>
<dbReference type="InterPro" id="IPR014223">
    <property type="entry name" value="ABC_CydC/D"/>
</dbReference>
<feature type="region of interest" description="Disordered" evidence="7">
    <location>
        <begin position="968"/>
        <end position="1001"/>
    </location>
</feature>
<dbReference type="PROSITE" id="PS50929">
    <property type="entry name" value="ABC_TM1F"/>
    <property type="match status" value="2"/>
</dbReference>
<comment type="subcellular location">
    <subcellularLocation>
        <location evidence="1">Cell membrane</location>
        <topology evidence="1">Multi-pass membrane protein</topology>
    </subcellularLocation>
</comment>
<dbReference type="PROSITE" id="PS00211">
    <property type="entry name" value="ABC_TRANSPORTER_1"/>
    <property type="match status" value="2"/>
</dbReference>
<feature type="transmembrane region" description="Helical" evidence="8">
    <location>
        <begin position="309"/>
        <end position="326"/>
    </location>
</feature>
<sequence length="1242" mass="126470">MTDDGAPRGPGRKHDDGPRRRRGPDLSPAARRAVAAMLGLAALRAAGWILLAESLARLLTRMADTLDPEGTAQLVEMLFLPPAPVGPVGAASSFAGALALGAAGVGLRALADAGQRVWGRRAALGVQVGVRRDLVAHRLASADGSRPRSGADAVLVTHGLQGLDDYYTEVLPALASAAVVPPVLGAWILTRDPLSALVVLLTVPLVPFFMVLIGRHTQERIDAAQDGLDRLSGHLVELARGLPVLVGLRRAGVQRRALERASQRYHAATLGTLRTAFVSGMALELIASLSVAVMAVFIGLRLVYGQMDLGAGLVVLVLAAEVYLPLRDVGSAYHASEDGREAEGRARAAARAPVPGAARDALADPTAAPARAAGPAAAPPGAVVLEDVGVAFGDRPVLQGVDLRAAPGTLTVLGSASGTGKSTLLHLLAGLLRTTDARVQGRVSGVDPDRTVWVGQHPRLLEPTVGEELDAAAGRALADSERAAVLAAVALDGAAHRRPVELSPGELRRVALARALARLSNAGADRRPWLVLLDEPTAHLDDAAAAAVRAGVVALARAGVPGLALPPCTVVAASHDPALQRTADALVDAQGTPLAPAGAAVGGAADPEAAAAGGAADPEAATTAAVALPAAVASPVEAEPVPASATSTAPSPAAARRARTRAALRILPWRSGRLWAGVAWATGTHLSAALLAGLSGWLIVTAAGRPPVLYLLSVIVLVRAFGLSRAVLRYLDRLATHDAVLGWASRLRLWLWDALGRRPALWGRLSRADGALSVLVADVDALRDAAPRVMVPVPAAVLAWLVSAGAVALLAPELAVAALVPGALGLVAIPVVVAALDRRQTQAAVRHRAGMLDRVAAVLAAAPDLHGLGRARAAADRLAEADAALQAPQRRAAWAAGAGRALAVLVSGGTALAVALTATQTGTAAAVAALAVLLVLSWAEPYGALAQSAQELGTLASQARAAADLLGEDEPGTAVPDAADPGRASATPDPTSASMSADSEPAAPVRVTGLVLRGAAVRFEGADAPLWSGVDLRVEPGQTAVVTGPSGAGKSTLLAVLLGFQPLAEGAYLLRTESDGRRVEAPADAAALARVAWTPQDALLFDSSLRGNLALARDPEDAPDDAELTAVLERVGLGPWLAAAPEGLDTPVGAGGRVLSGGQRQRLAVARALVARADVVLLDEPTAHVGQDEALALMADLRAALAGRIAVVVTHDERLAAEADVRLRLGVSPPRPSRGRPRPAAR</sequence>
<feature type="transmembrane region" description="Helical" evidence="8">
    <location>
        <begin position="194"/>
        <end position="213"/>
    </location>
</feature>
<comment type="caution">
    <text evidence="11">The sequence shown here is derived from an EMBL/GenBank/DDBJ whole genome shotgun (WGS) entry which is preliminary data.</text>
</comment>
<dbReference type="Pfam" id="PF00005">
    <property type="entry name" value="ABC_tran"/>
    <property type="match status" value="2"/>
</dbReference>
<dbReference type="InterPro" id="IPR017871">
    <property type="entry name" value="ABC_transporter-like_CS"/>
</dbReference>
<evidence type="ECO:0000259" key="10">
    <source>
        <dbReference type="PROSITE" id="PS50929"/>
    </source>
</evidence>
<feature type="region of interest" description="Disordered" evidence="7">
    <location>
        <begin position="1"/>
        <end position="28"/>
    </location>
</feature>
<dbReference type="GO" id="GO:0034040">
    <property type="term" value="F:ATPase-coupled lipid transmembrane transporter activity"/>
    <property type="evidence" value="ECO:0007669"/>
    <property type="project" value="TreeGrafter"/>
</dbReference>
<keyword evidence="12" id="KW-1185">Reference proteome</keyword>
<name>A0A7W9N0B0_9MICC</name>
<dbReference type="RefSeq" id="WP_338104231.1">
    <property type="nucleotide sequence ID" value="NZ_JACHMW010000001.1"/>
</dbReference>
<reference evidence="11 12" key="1">
    <citation type="submission" date="2020-08" db="EMBL/GenBank/DDBJ databases">
        <title>Sequencing the genomes of 1000 actinobacteria strains.</title>
        <authorList>
            <person name="Klenk H.-P."/>
        </authorList>
    </citation>
    <scope>NUCLEOTIDE SEQUENCE [LARGE SCALE GENOMIC DNA]</scope>
    <source>
        <strain evidence="11 12">DSM 17945</strain>
    </source>
</reference>
<dbReference type="Pfam" id="PF00664">
    <property type="entry name" value="ABC_membrane"/>
    <property type="match status" value="1"/>
</dbReference>
<keyword evidence="6 8" id="KW-0472">Membrane</keyword>
<dbReference type="InterPro" id="IPR039421">
    <property type="entry name" value="Type_1_exporter"/>
</dbReference>
<proteinExistence type="predicted"/>
<feature type="transmembrane region" description="Helical" evidence="8">
    <location>
        <begin position="708"/>
        <end position="728"/>
    </location>
</feature>
<keyword evidence="2 8" id="KW-0812">Transmembrane</keyword>
<protein>
    <submittedName>
        <fullName evidence="11">ATP-binding cassette subfamily C protein CydCD</fullName>
    </submittedName>
</protein>
<dbReference type="Gene3D" id="3.40.50.300">
    <property type="entry name" value="P-loop containing nucleotide triphosphate hydrolases"/>
    <property type="match status" value="2"/>
</dbReference>
<evidence type="ECO:0000256" key="2">
    <source>
        <dbReference type="ARBA" id="ARBA00022692"/>
    </source>
</evidence>